<dbReference type="STRING" id="1137138.A0A067NKJ9"/>
<dbReference type="OrthoDB" id="408373at2759"/>
<dbReference type="VEuPathDB" id="FungiDB:PLEOSDRAFT_26524"/>
<dbReference type="Gene3D" id="3.40.50.1820">
    <property type="entry name" value="alpha/beta hydrolase"/>
    <property type="match status" value="1"/>
</dbReference>
<dbReference type="InterPro" id="IPR029058">
    <property type="entry name" value="AB_hydrolase_fold"/>
</dbReference>
<dbReference type="SUPFAM" id="SSF53474">
    <property type="entry name" value="alpha/beta-Hydrolases"/>
    <property type="match status" value="1"/>
</dbReference>
<evidence type="ECO:0000256" key="2">
    <source>
        <dbReference type="ARBA" id="ARBA00038334"/>
    </source>
</evidence>
<dbReference type="Proteomes" id="UP000027073">
    <property type="component" value="Unassembled WGS sequence"/>
</dbReference>
<dbReference type="PANTHER" id="PTHR43329">
    <property type="entry name" value="EPOXIDE HYDROLASE"/>
    <property type="match status" value="1"/>
</dbReference>
<evidence type="ECO:0000313" key="5">
    <source>
        <dbReference type="Proteomes" id="UP000027073"/>
    </source>
</evidence>
<dbReference type="Pfam" id="PF00561">
    <property type="entry name" value="Abhydrolase_1"/>
    <property type="match status" value="1"/>
</dbReference>
<evidence type="ECO:0000256" key="1">
    <source>
        <dbReference type="ARBA" id="ARBA00022801"/>
    </source>
</evidence>
<dbReference type="InParanoid" id="A0A067NKJ9"/>
<dbReference type="GO" id="GO:0016787">
    <property type="term" value="F:hydrolase activity"/>
    <property type="evidence" value="ECO:0007669"/>
    <property type="project" value="UniProtKB-KW"/>
</dbReference>
<keyword evidence="1" id="KW-0378">Hydrolase</keyword>
<name>A0A067NKJ9_PLEO1</name>
<organism evidence="4 5">
    <name type="scientific">Pleurotus ostreatus (strain PC15)</name>
    <name type="common">Oyster mushroom</name>
    <dbReference type="NCBI Taxonomy" id="1137138"/>
    <lineage>
        <taxon>Eukaryota</taxon>
        <taxon>Fungi</taxon>
        <taxon>Dikarya</taxon>
        <taxon>Basidiomycota</taxon>
        <taxon>Agaricomycotina</taxon>
        <taxon>Agaricomycetes</taxon>
        <taxon>Agaricomycetidae</taxon>
        <taxon>Agaricales</taxon>
        <taxon>Pleurotineae</taxon>
        <taxon>Pleurotaceae</taxon>
        <taxon>Pleurotus</taxon>
    </lineage>
</organism>
<dbReference type="PRINTS" id="PR00412">
    <property type="entry name" value="EPOXHYDRLASE"/>
</dbReference>
<sequence length="327" mass="36439">MLISECTVGYVDINPSAKRTILMVHGWPSLWSSWSNQIEELKNDYHLVVPDIRGFGESTHPGDVESSGTINDIAGDMACILAHANVESAICLGHDWGTQVCYEFARSRPDVVEAVIGSVIPYIPAHGEYIPMKALVPMLPKLAYQLFFSGNTSDAVKELDADIRRTIRGTLRTVDSAPPEHFLTSGETFLGAWDGFEEIPSVPFFSKDEEDYFVEQFSIQGFKNTLQFYTNGNRYLSWEHAHSQGNHTIPQPVLSILPLDDPVADWEVAAKLLGSGEFIPKLTTKMLPGAHWVQIEYPREFNAIMREWLEGFSRAGGPPPSSSHDEL</sequence>
<feature type="domain" description="AB hydrolase-1" evidence="3">
    <location>
        <begin position="20"/>
        <end position="296"/>
    </location>
</feature>
<evidence type="ECO:0000313" key="4">
    <source>
        <dbReference type="EMBL" id="KDQ28608.1"/>
    </source>
</evidence>
<proteinExistence type="inferred from homology"/>
<comment type="similarity">
    <text evidence="2">Belongs to the AB hydrolase superfamily. Epoxide hydrolase family.</text>
</comment>
<dbReference type="AlphaFoldDB" id="A0A067NKJ9"/>
<protein>
    <recommendedName>
        <fullName evidence="3">AB hydrolase-1 domain-containing protein</fullName>
    </recommendedName>
</protein>
<dbReference type="InterPro" id="IPR000073">
    <property type="entry name" value="AB_hydrolase_1"/>
</dbReference>
<dbReference type="HOGENOM" id="CLU_020336_7_5_1"/>
<dbReference type="EMBL" id="KL198007">
    <property type="protein sequence ID" value="KDQ28608.1"/>
    <property type="molecule type" value="Genomic_DNA"/>
</dbReference>
<reference evidence="5" key="1">
    <citation type="journal article" date="2014" name="Proc. Natl. Acad. Sci. U.S.A.">
        <title>Extensive sampling of basidiomycete genomes demonstrates inadequacy of the white-rot/brown-rot paradigm for wood decay fungi.</title>
        <authorList>
            <person name="Riley R."/>
            <person name="Salamov A.A."/>
            <person name="Brown D.W."/>
            <person name="Nagy L.G."/>
            <person name="Floudas D."/>
            <person name="Held B.W."/>
            <person name="Levasseur A."/>
            <person name="Lombard V."/>
            <person name="Morin E."/>
            <person name="Otillar R."/>
            <person name="Lindquist E.A."/>
            <person name="Sun H."/>
            <person name="LaButti K.M."/>
            <person name="Schmutz J."/>
            <person name="Jabbour D."/>
            <person name="Luo H."/>
            <person name="Baker S.E."/>
            <person name="Pisabarro A.G."/>
            <person name="Walton J.D."/>
            <person name="Blanchette R.A."/>
            <person name="Henrissat B."/>
            <person name="Martin F."/>
            <person name="Cullen D."/>
            <person name="Hibbett D.S."/>
            <person name="Grigoriev I.V."/>
        </authorList>
    </citation>
    <scope>NUCLEOTIDE SEQUENCE [LARGE SCALE GENOMIC DNA]</scope>
    <source>
        <strain evidence="5">PC15</strain>
    </source>
</reference>
<evidence type="ECO:0000259" key="3">
    <source>
        <dbReference type="Pfam" id="PF00561"/>
    </source>
</evidence>
<dbReference type="InterPro" id="IPR000639">
    <property type="entry name" value="Epox_hydrolase-like"/>
</dbReference>
<accession>A0A067NKJ9</accession>
<gene>
    <name evidence="4" type="ORF">PLEOSDRAFT_26524</name>
</gene>